<name>A0A7I7QFF5_9MYCO</name>
<dbReference type="RefSeq" id="WP_163792831.1">
    <property type="nucleotide sequence ID" value="NZ_AP022587.1"/>
</dbReference>
<evidence type="ECO:0000256" key="3">
    <source>
        <dbReference type="ARBA" id="ARBA00022692"/>
    </source>
</evidence>
<proteinExistence type="predicted"/>
<keyword evidence="3" id="KW-0812">Transmembrane</keyword>
<feature type="domain" description="RDD" evidence="7">
    <location>
        <begin position="75"/>
        <end position="219"/>
    </location>
</feature>
<accession>A0A7I7QFF5</accession>
<reference evidence="8 9" key="1">
    <citation type="journal article" date="2019" name="Emerg. Microbes Infect.">
        <title>Comprehensive subspecies identification of 175 nontuberculous mycobacteria species based on 7547 genomic profiles.</title>
        <authorList>
            <person name="Matsumoto Y."/>
            <person name="Kinjo T."/>
            <person name="Motooka D."/>
            <person name="Nabeya D."/>
            <person name="Jung N."/>
            <person name="Uechi K."/>
            <person name="Horii T."/>
            <person name="Iida T."/>
            <person name="Fujita J."/>
            <person name="Nakamura S."/>
        </authorList>
    </citation>
    <scope>NUCLEOTIDE SEQUENCE [LARGE SCALE GENOMIC DNA]</scope>
    <source>
        <strain evidence="8 9">JCM 17783</strain>
    </source>
</reference>
<evidence type="ECO:0000313" key="9">
    <source>
        <dbReference type="Proteomes" id="UP000467130"/>
    </source>
</evidence>
<dbReference type="Pfam" id="PF06271">
    <property type="entry name" value="RDD"/>
    <property type="match status" value="1"/>
</dbReference>
<dbReference type="InterPro" id="IPR010432">
    <property type="entry name" value="RDD"/>
</dbReference>
<keyword evidence="2" id="KW-1003">Cell membrane</keyword>
<protein>
    <recommendedName>
        <fullName evidence="7">RDD domain-containing protein</fullName>
    </recommendedName>
</protein>
<evidence type="ECO:0000256" key="6">
    <source>
        <dbReference type="SAM" id="MobiDB-lite"/>
    </source>
</evidence>
<dbReference type="AlphaFoldDB" id="A0A7I7QFF5"/>
<keyword evidence="5" id="KW-0472">Membrane</keyword>
<dbReference type="KEGG" id="msto:MSTO_51150"/>
<evidence type="ECO:0000256" key="1">
    <source>
        <dbReference type="ARBA" id="ARBA00004651"/>
    </source>
</evidence>
<evidence type="ECO:0000256" key="5">
    <source>
        <dbReference type="ARBA" id="ARBA00023136"/>
    </source>
</evidence>
<dbReference type="EMBL" id="AP022587">
    <property type="protein sequence ID" value="BBY24910.1"/>
    <property type="molecule type" value="Genomic_DNA"/>
</dbReference>
<evidence type="ECO:0000259" key="7">
    <source>
        <dbReference type="Pfam" id="PF06271"/>
    </source>
</evidence>
<feature type="compositionally biased region" description="Pro residues" evidence="6">
    <location>
        <begin position="34"/>
        <end position="64"/>
    </location>
</feature>
<evidence type="ECO:0000256" key="2">
    <source>
        <dbReference type="ARBA" id="ARBA00022475"/>
    </source>
</evidence>
<evidence type="ECO:0000313" key="8">
    <source>
        <dbReference type="EMBL" id="BBY24910.1"/>
    </source>
</evidence>
<dbReference type="GO" id="GO:0005886">
    <property type="term" value="C:plasma membrane"/>
    <property type="evidence" value="ECO:0007669"/>
    <property type="project" value="UniProtKB-SubCell"/>
</dbReference>
<feature type="compositionally biased region" description="Low complexity" evidence="6">
    <location>
        <begin position="17"/>
        <end position="33"/>
    </location>
</feature>
<gene>
    <name evidence="8" type="ORF">MSTO_51150</name>
</gene>
<dbReference type="InterPro" id="IPR051791">
    <property type="entry name" value="Pra-immunoreactive"/>
</dbReference>
<dbReference type="PANTHER" id="PTHR36115">
    <property type="entry name" value="PROLINE-RICH ANTIGEN HOMOLOG-RELATED"/>
    <property type="match status" value="1"/>
</dbReference>
<keyword evidence="4" id="KW-1133">Transmembrane helix</keyword>
<organism evidence="8 9">
    <name type="scientific">Mycobacterium stomatepiae</name>
    <dbReference type="NCBI Taxonomy" id="470076"/>
    <lineage>
        <taxon>Bacteria</taxon>
        <taxon>Bacillati</taxon>
        <taxon>Actinomycetota</taxon>
        <taxon>Actinomycetes</taxon>
        <taxon>Mycobacteriales</taxon>
        <taxon>Mycobacteriaceae</taxon>
        <taxon>Mycobacterium</taxon>
        <taxon>Mycobacterium simiae complex</taxon>
    </lineage>
</organism>
<comment type="subcellular location">
    <subcellularLocation>
        <location evidence="1">Cell membrane</location>
        <topology evidence="1">Multi-pass membrane protein</topology>
    </subcellularLocation>
</comment>
<dbReference type="PANTHER" id="PTHR36115:SF6">
    <property type="entry name" value="PROLINE-RICH ANTIGEN HOMOLOG"/>
    <property type="match status" value="1"/>
</dbReference>
<feature type="region of interest" description="Disordered" evidence="6">
    <location>
        <begin position="1"/>
        <end position="70"/>
    </location>
</feature>
<sequence>MTDQPPPSSPPEPPGGYEPAPGGYEPAPSAPGASYPPPPPPPGGGYPPPPPSSAGGYAPPPPGPAVRALPTDSYTPWITRVLALLIDYLPYAIVQGIGTGIMYATQQSSCVTDITQYDVSQYCVSQPSTIGQLAQWLATLAGLAYWLWNRGYRQGTTGSSLGKTVMKIKVVSETTGEPIGFGLSVVRDLAHFVDAVICFIGFLFPLWDAKRQTLADKILTTVVLPI</sequence>
<feature type="compositionally biased region" description="Pro residues" evidence="6">
    <location>
        <begin position="1"/>
        <end position="16"/>
    </location>
</feature>
<dbReference type="Proteomes" id="UP000467130">
    <property type="component" value="Chromosome"/>
</dbReference>
<keyword evidence="9" id="KW-1185">Reference proteome</keyword>
<evidence type="ECO:0000256" key="4">
    <source>
        <dbReference type="ARBA" id="ARBA00022989"/>
    </source>
</evidence>